<name>A0ACC7N495_9BURK</name>
<keyword evidence="2" id="KW-1185">Reference proteome</keyword>
<proteinExistence type="predicted"/>
<gene>
    <name evidence="1" type="ORF">PQR01_02145</name>
</gene>
<evidence type="ECO:0000313" key="1">
    <source>
        <dbReference type="EMBL" id="MFM0102317.1"/>
    </source>
</evidence>
<dbReference type="EMBL" id="JAQQDW010000003">
    <property type="protein sequence ID" value="MFM0102317.1"/>
    <property type="molecule type" value="Genomic_DNA"/>
</dbReference>
<keyword evidence="1" id="KW-0489">Methyltransferase</keyword>
<protein>
    <submittedName>
        <fullName evidence="1">Dam family site-specific DNA-(Adenine-N6)-methyltransferase</fullName>
        <ecNumber evidence="1">2.1.1.72</ecNumber>
    </submittedName>
</protein>
<reference evidence="1 2" key="1">
    <citation type="journal article" date="2024" name="Chem. Sci.">
        <title>Discovery of megapolipeptins by genome mining of a Burkholderiales bacteria collection.</title>
        <authorList>
            <person name="Paulo B.S."/>
            <person name="Recchia M.J.J."/>
            <person name="Lee S."/>
            <person name="Fergusson C.H."/>
            <person name="Romanowski S.B."/>
            <person name="Hernandez A."/>
            <person name="Krull N."/>
            <person name="Liu D.Y."/>
            <person name="Cavanagh H."/>
            <person name="Bos A."/>
            <person name="Gray C.A."/>
            <person name="Murphy B.T."/>
            <person name="Linington R.G."/>
            <person name="Eustaquio A.S."/>
        </authorList>
    </citation>
    <scope>NUCLEOTIDE SEQUENCE [LARGE SCALE GENOMIC DNA]</scope>
    <source>
        <strain evidence="1 2">RL18-126-BIB-B</strain>
    </source>
</reference>
<keyword evidence="1" id="KW-0808">Transferase</keyword>
<dbReference type="EC" id="2.1.1.72" evidence="1"/>
<organism evidence="1 2">
    <name type="scientific">Paraburkholderia rhynchosiae</name>
    <dbReference type="NCBI Taxonomy" id="487049"/>
    <lineage>
        <taxon>Bacteria</taxon>
        <taxon>Pseudomonadati</taxon>
        <taxon>Pseudomonadota</taxon>
        <taxon>Betaproteobacteria</taxon>
        <taxon>Burkholderiales</taxon>
        <taxon>Burkholderiaceae</taxon>
        <taxon>Paraburkholderia</taxon>
    </lineage>
</organism>
<dbReference type="Proteomes" id="UP001629235">
    <property type="component" value="Unassembled WGS sequence"/>
</dbReference>
<evidence type="ECO:0000313" key="2">
    <source>
        <dbReference type="Proteomes" id="UP001629235"/>
    </source>
</evidence>
<comment type="caution">
    <text evidence="1">The sequence shown here is derived from an EMBL/GenBank/DDBJ whole genome shotgun (WGS) entry which is preliminary data.</text>
</comment>
<sequence>MEQTVKPLLRWAGSKRKLLPVLRQYVPTQFSRYVEPFCGSACLFFALSPERGLLGDINPELIHFYKRVRANPNRVGELFHAMPTTERFYYDLRAVSPESLGANDRAARFLYLNRFCFNGVYRTNRAGVFNVPRGVKVGAVPSAAEIAAFGRSLRRADVEVGDFESVLAQCDMGDFVYLDPPYAGRGVRNRGEYGANSFSEDDIGRLHDALESASSRGAKILISYGDVPAVRQAFSGWQVNELSVGRNVSGFVHGRREVQELLITNY</sequence>
<accession>A0ACC7N495</accession>